<evidence type="ECO:0000313" key="4">
    <source>
        <dbReference type="Proteomes" id="UP000078419"/>
    </source>
</evidence>
<proteinExistence type="predicted"/>
<dbReference type="EMBL" id="FLLR01000101">
    <property type="protein sequence ID" value="SBO14907.1"/>
    <property type="molecule type" value="Genomic_DNA"/>
</dbReference>
<dbReference type="InterPro" id="IPR002566">
    <property type="entry name" value="Msp4_OMP-like"/>
</dbReference>
<feature type="domain" description="Msp4/OMP-like" evidence="1">
    <location>
        <begin position="5"/>
        <end position="74"/>
    </location>
</feature>
<evidence type="ECO:0000313" key="3">
    <source>
        <dbReference type="EMBL" id="SBO15067.1"/>
    </source>
</evidence>
<evidence type="ECO:0000313" key="2">
    <source>
        <dbReference type="EMBL" id="SBO14907.1"/>
    </source>
</evidence>
<dbReference type="InterPro" id="IPR011250">
    <property type="entry name" value="OMP/PagP_B-barrel"/>
</dbReference>
<dbReference type="AlphaFoldDB" id="A0AA45ZI10"/>
<protein>
    <submittedName>
        <fullName evidence="2">Major surface antigen 4</fullName>
    </submittedName>
</protein>
<dbReference type="EMBL" id="FLLR01000185">
    <property type="protein sequence ID" value="SBO15067.1"/>
    <property type="molecule type" value="Genomic_DNA"/>
</dbReference>
<name>A0AA45ZI10_ANAPH</name>
<reference evidence="4" key="2">
    <citation type="submission" date="2016-03" db="EMBL/GenBank/DDBJ databases">
        <authorList>
            <person name="Loux Valentin"/>
        </authorList>
    </citation>
    <scope>NUCLEOTIDE SEQUENCE [LARGE SCALE GENOMIC DNA]</scope>
    <source>
        <strain evidence="4">C1</strain>
    </source>
</reference>
<organism evidence="2 4">
    <name type="scientific">Anaplasma phagocytophilum</name>
    <name type="common">Ehrlichia phagocytophila</name>
    <dbReference type="NCBI Taxonomy" id="948"/>
    <lineage>
        <taxon>Bacteria</taxon>
        <taxon>Pseudomonadati</taxon>
        <taxon>Pseudomonadota</taxon>
        <taxon>Alphaproteobacteria</taxon>
        <taxon>Rickettsiales</taxon>
        <taxon>Anaplasmataceae</taxon>
        <taxon>Anaplasma</taxon>
        <taxon>phagocytophilum group</taxon>
    </lineage>
</organism>
<comment type="caution">
    <text evidence="2">The sequence shown here is derived from an EMBL/GenBank/DDBJ whole genome shotgun (WGS) entry which is preliminary data.</text>
</comment>
<dbReference type="Pfam" id="PF01617">
    <property type="entry name" value="Surface_Ag_2"/>
    <property type="match status" value="1"/>
</dbReference>
<evidence type="ECO:0000259" key="1">
    <source>
        <dbReference type="Pfam" id="PF01617"/>
    </source>
</evidence>
<dbReference type="SUPFAM" id="SSF56925">
    <property type="entry name" value="OMPA-like"/>
    <property type="match status" value="1"/>
</dbReference>
<accession>A0AA45ZI10</accession>
<sequence>MAKDLIDLSREEKIKVAGLLAKTIEGGEVVEIRAVSSTSVMVNACYDLLSEGLGVVPYACVGLGGNFVGVVDGTRRTIRWVSTLYAHSKSLGKIGAASLRNKLRSAILHTYQVCTVALHSYPA</sequence>
<gene>
    <name evidence="2" type="primary">msp4_46</name>
    <name evidence="3" type="synonym">msp4_63</name>
    <name evidence="2" type="ORF">ANAPC1_01283</name>
    <name evidence="3" type="ORF">ANAPC1_01445</name>
</gene>
<reference evidence="2" key="1">
    <citation type="submission" date="2016-03" db="EMBL/GenBank/DDBJ databases">
        <authorList>
            <person name="Loux V."/>
        </authorList>
    </citation>
    <scope>NUCLEOTIDE SEQUENCE</scope>
    <source>
        <strain evidence="2">C1</strain>
    </source>
</reference>
<dbReference type="Proteomes" id="UP000078419">
    <property type="component" value="Unassembled WGS sequence"/>
</dbReference>